<reference evidence="11" key="1">
    <citation type="submission" date="2018-03" db="EMBL/GenBank/DDBJ databases">
        <authorList>
            <person name="Guldener U."/>
        </authorList>
    </citation>
    <scope>NUCLEOTIDE SEQUENCE</scope>
</reference>
<dbReference type="InterPro" id="IPR043595">
    <property type="entry name" value="FaeB/C/D"/>
</dbReference>
<feature type="chain" id="PRO_5042262225" description="feruloyl esterase" evidence="10">
    <location>
        <begin position="25"/>
        <end position="283"/>
    </location>
</feature>
<sequence length="283" mass="29705">MWSQLNFLLPMALVANLLSEGVFAAPSAGCGKTPTLGNGSHTLTVNGKQRQYIVKLPDQYDNTKAYPFIFTFHALGGTAQQIADGGSGTQAYYGLPPLANNSAIFVSPNGLNNGWGNQGGEDIAFIDAMMEALDADLCVEQDLRFSTGFSYGGAISYSLACSRPDKIRAVAVLSSGVLSGCNGGTQPVAYYAQHGTSDSVLPIAGGRGMRDRFVKNNGCTPAASEPAVAANGASTKTKYEGCTEGYPVTWVVFNGDHNPGQADPGSQTPFGPGNTWEFFSQFL</sequence>
<evidence type="ECO:0000313" key="11">
    <source>
        <dbReference type="EMBL" id="SPO01696.1"/>
    </source>
</evidence>
<evidence type="ECO:0000313" key="12">
    <source>
        <dbReference type="Proteomes" id="UP001187682"/>
    </source>
</evidence>
<evidence type="ECO:0000256" key="8">
    <source>
        <dbReference type="ARBA" id="ARBA00023326"/>
    </source>
</evidence>
<evidence type="ECO:0000256" key="2">
    <source>
        <dbReference type="ARBA" id="ARBA00013091"/>
    </source>
</evidence>
<keyword evidence="5 10" id="KW-0732">Signal</keyword>
<keyword evidence="8" id="KW-0624">Polysaccharide degradation</keyword>
<keyword evidence="7" id="KW-0119">Carbohydrate metabolism</keyword>
<dbReference type="EC" id="3.1.1.73" evidence="2"/>
<dbReference type="Proteomes" id="UP001187682">
    <property type="component" value="Unassembled WGS sequence"/>
</dbReference>
<dbReference type="InterPro" id="IPR029058">
    <property type="entry name" value="AB_hydrolase_fold"/>
</dbReference>
<dbReference type="GO" id="GO:0030600">
    <property type="term" value="F:feruloyl esterase activity"/>
    <property type="evidence" value="ECO:0007669"/>
    <property type="project" value="UniProtKB-EC"/>
</dbReference>
<dbReference type="Gene3D" id="3.40.50.1820">
    <property type="entry name" value="alpha/beta hydrolase"/>
    <property type="match status" value="1"/>
</dbReference>
<keyword evidence="4" id="KW-0858">Xylan degradation</keyword>
<keyword evidence="12" id="KW-1185">Reference proteome</keyword>
<protein>
    <recommendedName>
        <fullName evidence="2">feruloyl esterase</fullName>
        <ecNumber evidence="2">3.1.1.73</ecNumber>
    </recommendedName>
</protein>
<dbReference type="PANTHER" id="PTHR38050:SF3">
    <property type="entry name" value="FERULOYL ESTERASE D"/>
    <property type="match status" value="1"/>
</dbReference>
<comment type="subcellular location">
    <subcellularLocation>
        <location evidence="1">Secreted</location>
    </subcellularLocation>
</comment>
<dbReference type="EMBL" id="ONZQ02000005">
    <property type="protein sequence ID" value="SPO01696.1"/>
    <property type="molecule type" value="Genomic_DNA"/>
</dbReference>
<keyword evidence="3" id="KW-0964">Secreted</keyword>
<comment type="catalytic activity">
    <reaction evidence="9">
        <text>feruloyl-polysaccharide + H2O = ferulate + polysaccharide.</text>
        <dbReference type="EC" id="3.1.1.73"/>
    </reaction>
</comment>
<dbReference type="SUPFAM" id="SSF53474">
    <property type="entry name" value="alpha/beta-Hydrolases"/>
    <property type="match status" value="1"/>
</dbReference>
<organism evidence="11 12">
    <name type="scientific">Cephalotrichum gorgonifer</name>
    <dbReference type="NCBI Taxonomy" id="2041049"/>
    <lineage>
        <taxon>Eukaryota</taxon>
        <taxon>Fungi</taxon>
        <taxon>Dikarya</taxon>
        <taxon>Ascomycota</taxon>
        <taxon>Pezizomycotina</taxon>
        <taxon>Sordariomycetes</taxon>
        <taxon>Hypocreomycetidae</taxon>
        <taxon>Microascales</taxon>
        <taxon>Microascaceae</taxon>
        <taxon>Cephalotrichum</taxon>
    </lineage>
</organism>
<dbReference type="GO" id="GO:0005576">
    <property type="term" value="C:extracellular region"/>
    <property type="evidence" value="ECO:0007669"/>
    <property type="project" value="UniProtKB-SubCell"/>
</dbReference>
<dbReference type="GO" id="GO:0045493">
    <property type="term" value="P:xylan catabolic process"/>
    <property type="evidence" value="ECO:0007669"/>
    <property type="project" value="UniProtKB-KW"/>
</dbReference>
<evidence type="ECO:0000256" key="7">
    <source>
        <dbReference type="ARBA" id="ARBA00023277"/>
    </source>
</evidence>
<keyword evidence="6" id="KW-0378">Hydrolase</keyword>
<accession>A0AAE8SUH3</accession>
<feature type="signal peptide" evidence="10">
    <location>
        <begin position="1"/>
        <end position="24"/>
    </location>
</feature>
<proteinExistence type="predicted"/>
<dbReference type="AlphaFoldDB" id="A0AAE8SUH3"/>
<evidence type="ECO:0000256" key="1">
    <source>
        <dbReference type="ARBA" id="ARBA00004613"/>
    </source>
</evidence>
<gene>
    <name evidence="11" type="ORF">DNG_04369</name>
</gene>
<comment type="caution">
    <text evidence="11">The sequence shown here is derived from an EMBL/GenBank/DDBJ whole genome shotgun (WGS) entry which is preliminary data.</text>
</comment>
<name>A0AAE8SUH3_9PEZI</name>
<evidence type="ECO:0000256" key="5">
    <source>
        <dbReference type="ARBA" id="ARBA00022729"/>
    </source>
</evidence>
<evidence type="ECO:0000256" key="6">
    <source>
        <dbReference type="ARBA" id="ARBA00022801"/>
    </source>
</evidence>
<evidence type="ECO:0000256" key="10">
    <source>
        <dbReference type="SAM" id="SignalP"/>
    </source>
</evidence>
<evidence type="ECO:0000256" key="3">
    <source>
        <dbReference type="ARBA" id="ARBA00022525"/>
    </source>
</evidence>
<dbReference type="PANTHER" id="PTHR38050">
    <property type="match status" value="1"/>
</dbReference>
<evidence type="ECO:0000256" key="4">
    <source>
        <dbReference type="ARBA" id="ARBA00022651"/>
    </source>
</evidence>
<evidence type="ECO:0000256" key="9">
    <source>
        <dbReference type="ARBA" id="ARBA00034075"/>
    </source>
</evidence>